<dbReference type="InterPro" id="IPR021986">
    <property type="entry name" value="Spherulin4"/>
</dbReference>
<gene>
    <name evidence="1" type="ORF">BDY21DRAFT_341818</name>
</gene>
<keyword evidence="2" id="KW-1185">Reference proteome</keyword>
<sequence>MENASREISTYAGWADQNQSLALDGVFLDETPNEYEAPRAELLTNIRSEVESTAGLGTYIVHNPGMVPDPRYMESADLTVVFEEAYRTFENQNSNTVSRVRDLQQDRQDLCMLVHSVPDSEMEGDQLHELVDQLQDLAGSIFLTNLAVDYYHSFSSQFGDFVRAI</sequence>
<evidence type="ECO:0000313" key="1">
    <source>
        <dbReference type="EMBL" id="KAF2458196.1"/>
    </source>
</evidence>
<reference evidence="1" key="1">
    <citation type="journal article" date="2020" name="Stud. Mycol.">
        <title>101 Dothideomycetes genomes: a test case for predicting lifestyles and emergence of pathogens.</title>
        <authorList>
            <person name="Haridas S."/>
            <person name="Albert R."/>
            <person name="Binder M."/>
            <person name="Bloem J."/>
            <person name="Labutti K."/>
            <person name="Salamov A."/>
            <person name="Andreopoulos B."/>
            <person name="Baker S."/>
            <person name="Barry K."/>
            <person name="Bills G."/>
            <person name="Bluhm B."/>
            <person name="Cannon C."/>
            <person name="Castanera R."/>
            <person name="Culley D."/>
            <person name="Daum C."/>
            <person name="Ezra D."/>
            <person name="Gonzalez J."/>
            <person name="Henrissat B."/>
            <person name="Kuo A."/>
            <person name="Liang C."/>
            <person name="Lipzen A."/>
            <person name="Lutzoni F."/>
            <person name="Magnuson J."/>
            <person name="Mondo S."/>
            <person name="Nolan M."/>
            <person name="Ohm R."/>
            <person name="Pangilinan J."/>
            <person name="Park H.-J."/>
            <person name="Ramirez L."/>
            <person name="Alfaro M."/>
            <person name="Sun H."/>
            <person name="Tritt A."/>
            <person name="Yoshinaga Y."/>
            <person name="Zwiers L.-H."/>
            <person name="Turgeon B."/>
            <person name="Goodwin S."/>
            <person name="Spatafora J."/>
            <person name="Crous P."/>
            <person name="Grigoriev I."/>
        </authorList>
    </citation>
    <scope>NUCLEOTIDE SEQUENCE</scope>
    <source>
        <strain evidence="1">ATCC 16933</strain>
    </source>
</reference>
<dbReference type="EMBL" id="MU001678">
    <property type="protein sequence ID" value="KAF2458196.1"/>
    <property type="molecule type" value="Genomic_DNA"/>
</dbReference>
<organism evidence="1 2">
    <name type="scientific">Lineolata rhizophorae</name>
    <dbReference type="NCBI Taxonomy" id="578093"/>
    <lineage>
        <taxon>Eukaryota</taxon>
        <taxon>Fungi</taxon>
        <taxon>Dikarya</taxon>
        <taxon>Ascomycota</taxon>
        <taxon>Pezizomycotina</taxon>
        <taxon>Dothideomycetes</taxon>
        <taxon>Dothideomycetes incertae sedis</taxon>
        <taxon>Lineolatales</taxon>
        <taxon>Lineolataceae</taxon>
        <taxon>Lineolata</taxon>
    </lineage>
</organism>
<accession>A0A6A6P2K2</accession>
<protein>
    <submittedName>
        <fullName evidence="1">Spherulation-specific family 4</fullName>
    </submittedName>
</protein>
<evidence type="ECO:0000313" key="2">
    <source>
        <dbReference type="Proteomes" id="UP000799766"/>
    </source>
</evidence>
<dbReference type="Pfam" id="PF12138">
    <property type="entry name" value="Spherulin4"/>
    <property type="match status" value="1"/>
</dbReference>
<dbReference type="AlphaFoldDB" id="A0A6A6P2K2"/>
<dbReference type="PANTHER" id="PTHR35040">
    <property type="match status" value="1"/>
</dbReference>
<name>A0A6A6P2K2_9PEZI</name>
<dbReference type="Proteomes" id="UP000799766">
    <property type="component" value="Unassembled WGS sequence"/>
</dbReference>
<dbReference type="OrthoDB" id="5342184at2759"/>
<proteinExistence type="predicted"/>
<dbReference type="PANTHER" id="PTHR35040:SF7">
    <property type="entry name" value="FIBRONECTIN TYPE-III DOMAIN-CONTAINING PROTEIN-RELATED"/>
    <property type="match status" value="1"/>
</dbReference>